<evidence type="ECO:0000313" key="1">
    <source>
        <dbReference type="EMBL" id="CAH1971871.1"/>
    </source>
</evidence>
<organism evidence="1 2">
    <name type="scientific">Acanthoscelides obtectus</name>
    <name type="common">Bean weevil</name>
    <name type="synonym">Bruchus obtectus</name>
    <dbReference type="NCBI Taxonomy" id="200917"/>
    <lineage>
        <taxon>Eukaryota</taxon>
        <taxon>Metazoa</taxon>
        <taxon>Ecdysozoa</taxon>
        <taxon>Arthropoda</taxon>
        <taxon>Hexapoda</taxon>
        <taxon>Insecta</taxon>
        <taxon>Pterygota</taxon>
        <taxon>Neoptera</taxon>
        <taxon>Endopterygota</taxon>
        <taxon>Coleoptera</taxon>
        <taxon>Polyphaga</taxon>
        <taxon>Cucujiformia</taxon>
        <taxon>Chrysomeloidea</taxon>
        <taxon>Chrysomelidae</taxon>
        <taxon>Bruchinae</taxon>
        <taxon>Bruchini</taxon>
        <taxon>Acanthoscelides</taxon>
    </lineage>
</organism>
<keyword evidence="2" id="KW-1185">Reference proteome</keyword>
<dbReference type="Proteomes" id="UP001152888">
    <property type="component" value="Unassembled WGS sequence"/>
</dbReference>
<dbReference type="EMBL" id="CAKOFQ010006790">
    <property type="protein sequence ID" value="CAH1971871.1"/>
    <property type="molecule type" value="Genomic_DNA"/>
</dbReference>
<dbReference type="OrthoDB" id="6767476at2759"/>
<comment type="caution">
    <text evidence="1">The sequence shown here is derived from an EMBL/GenBank/DDBJ whole genome shotgun (WGS) entry which is preliminary data.</text>
</comment>
<sequence>MKSVDKSKKIFAVEDGDEFVPDISDVLAVLPNPSIKQSDDLPVLRLSASLLPYNAQFLSLLTAQGSTKEYGVTSRRATPLKNQILPGWLRCRPVSRAMQMVLMTKNTPLGDKYSSEYGYGFNHR</sequence>
<name>A0A9P0KBG8_ACAOB</name>
<accession>A0A9P0KBG8</accession>
<dbReference type="AlphaFoldDB" id="A0A9P0KBG8"/>
<gene>
    <name evidence="1" type="ORF">ACAOBT_LOCUS9657</name>
</gene>
<reference evidence="1" key="1">
    <citation type="submission" date="2022-03" db="EMBL/GenBank/DDBJ databases">
        <authorList>
            <person name="Sayadi A."/>
        </authorList>
    </citation>
    <scope>NUCLEOTIDE SEQUENCE</scope>
</reference>
<proteinExistence type="predicted"/>
<evidence type="ECO:0000313" key="2">
    <source>
        <dbReference type="Proteomes" id="UP001152888"/>
    </source>
</evidence>
<protein>
    <submittedName>
        <fullName evidence="1">Uncharacterized protein</fullName>
    </submittedName>
</protein>